<accession>A0AAD4HUS8</accession>
<comment type="caution">
    <text evidence="1">The sequence shown here is derived from an EMBL/GenBank/DDBJ whole genome shotgun (WGS) entry which is preliminary data.</text>
</comment>
<organism evidence="1 2">
    <name type="scientific">Staphylotrichum longicolle</name>
    <dbReference type="NCBI Taxonomy" id="669026"/>
    <lineage>
        <taxon>Eukaryota</taxon>
        <taxon>Fungi</taxon>
        <taxon>Dikarya</taxon>
        <taxon>Ascomycota</taxon>
        <taxon>Pezizomycotina</taxon>
        <taxon>Sordariomycetes</taxon>
        <taxon>Sordariomycetidae</taxon>
        <taxon>Sordariales</taxon>
        <taxon>Chaetomiaceae</taxon>
        <taxon>Staphylotrichum</taxon>
    </lineage>
</organism>
<name>A0AAD4HUS8_9PEZI</name>
<keyword evidence="2" id="KW-1185">Reference proteome</keyword>
<sequence>MQGADSSISCKSDARLCFLSNHFDAYYDQQINEWHDECQPYLTSTLTTPAAVSLTATYEVEDCKTAYINCGQLASTFTSCSAAYTQAADLSGCLCASDVLALATECQIEGYSKCVRSTLDPSSLWAAQHCSTTPVIPVEDPGTTTMPFTTAQRTTTPSVTAENTTLPLTSTDRHTTPPITPAVSEYYDVHALDIFWTLQLEFINNFGWQPGFKRSIAADHLRLGARETGLLPAAPGSIQSGEDKALDTT</sequence>
<proteinExistence type="predicted"/>
<dbReference type="EMBL" id="JAHCVI010000005">
    <property type="protein sequence ID" value="KAG7284822.1"/>
    <property type="molecule type" value="Genomic_DNA"/>
</dbReference>
<evidence type="ECO:0000313" key="1">
    <source>
        <dbReference type="EMBL" id="KAG7284822.1"/>
    </source>
</evidence>
<dbReference type="AlphaFoldDB" id="A0AAD4HUS8"/>
<protein>
    <submittedName>
        <fullName evidence="1">Uncharacterized protein</fullName>
    </submittedName>
</protein>
<gene>
    <name evidence="1" type="ORF">NEMBOFW57_009437</name>
</gene>
<dbReference type="Proteomes" id="UP001197093">
    <property type="component" value="Unassembled WGS sequence"/>
</dbReference>
<reference evidence="1" key="1">
    <citation type="submission" date="2023-02" db="EMBL/GenBank/DDBJ databases">
        <authorList>
            <person name="Palmer J.M."/>
        </authorList>
    </citation>
    <scope>NUCLEOTIDE SEQUENCE</scope>
    <source>
        <strain evidence="1">FW57</strain>
    </source>
</reference>
<evidence type="ECO:0000313" key="2">
    <source>
        <dbReference type="Proteomes" id="UP001197093"/>
    </source>
</evidence>